<evidence type="ECO:0000313" key="2">
    <source>
        <dbReference type="EMBL" id="TNN62072.1"/>
    </source>
</evidence>
<dbReference type="AlphaFoldDB" id="A0A4Z2HBB1"/>
<feature type="region of interest" description="Disordered" evidence="1">
    <location>
        <begin position="83"/>
        <end position="103"/>
    </location>
</feature>
<organism evidence="2 3">
    <name type="scientific">Liparis tanakae</name>
    <name type="common">Tanaka's snailfish</name>
    <dbReference type="NCBI Taxonomy" id="230148"/>
    <lineage>
        <taxon>Eukaryota</taxon>
        <taxon>Metazoa</taxon>
        <taxon>Chordata</taxon>
        <taxon>Craniata</taxon>
        <taxon>Vertebrata</taxon>
        <taxon>Euteleostomi</taxon>
        <taxon>Actinopterygii</taxon>
        <taxon>Neopterygii</taxon>
        <taxon>Teleostei</taxon>
        <taxon>Neoteleostei</taxon>
        <taxon>Acanthomorphata</taxon>
        <taxon>Eupercaria</taxon>
        <taxon>Perciformes</taxon>
        <taxon>Cottioidei</taxon>
        <taxon>Cottales</taxon>
        <taxon>Liparidae</taxon>
        <taxon>Liparis</taxon>
    </lineage>
</organism>
<gene>
    <name evidence="2" type="ORF">EYF80_027663</name>
</gene>
<evidence type="ECO:0000256" key="1">
    <source>
        <dbReference type="SAM" id="MobiDB-lite"/>
    </source>
</evidence>
<protein>
    <submittedName>
        <fullName evidence="2">Uncharacterized protein</fullName>
    </submittedName>
</protein>
<keyword evidence="3" id="KW-1185">Reference proteome</keyword>
<name>A0A4Z2HBB1_9TELE</name>
<dbReference type="EMBL" id="SRLO01000301">
    <property type="protein sequence ID" value="TNN62072.1"/>
    <property type="molecule type" value="Genomic_DNA"/>
</dbReference>
<sequence length="103" mass="11737">MTMNGCISQWLKVVRRGLEARSTSHAPPSWAWVRFPTLYYDDPAKTEKTETDSGCKSADKPKHFKCRKWKASKAICWAACGRKERGDKQSNDAREEREGKGDS</sequence>
<evidence type="ECO:0000313" key="3">
    <source>
        <dbReference type="Proteomes" id="UP000314294"/>
    </source>
</evidence>
<reference evidence="2 3" key="1">
    <citation type="submission" date="2019-03" db="EMBL/GenBank/DDBJ databases">
        <title>First draft genome of Liparis tanakae, snailfish: a comprehensive survey of snailfish specific genes.</title>
        <authorList>
            <person name="Kim W."/>
            <person name="Song I."/>
            <person name="Jeong J.-H."/>
            <person name="Kim D."/>
            <person name="Kim S."/>
            <person name="Ryu S."/>
            <person name="Song J.Y."/>
            <person name="Lee S.K."/>
        </authorList>
    </citation>
    <scope>NUCLEOTIDE SEQUENCE [LARGE SCALE GENOMIC DNA]</scope>
    <source>
        <tissue evidence="2">Muscle</tissue>
    </source>
</reference>
<proteinExistence type="predicted"/>
<comment type="caution">
    <text evidence="2">The sequence shown here is derived from an EMBL/GenBank/DDBJ whole genome shotgun (WGS) entry which is preliminary data.</text>
</comment>
<dbReference type="Proteomes" id="UP000314294">
    <property type="component" value="Unassembled WGS sequence"/>
</dbReference>
<accession>A0A4Z2HBB1</accession>